<dbReference type="eggNOG" id="KOG2726">
    <property type="taxonomic scope" value="Eukaryota"/>
</dbReference>
<dbReference type="InterPro" id="IPR005139">
    <property type="entry name" value="PCRF"/>
</dbReference>
<dbReference type="Pfam" id="PF00472">
    <property type="entry name" value="RF-1"/>
    <property type="match status" value="1"/>
</dbReference>
<dbReference type="Gene3D" id="3.30.70.1660">
    <property type="match status" value="1"/>
</dbReference>
<dbReference type="InParanoid" id="D8U9J8"/>
<dbReference type="GeneID" id="9616265"/>
<dbReference type="GO" id="GO:0003747">
    <property type="term" value="F:translation release factor activity"/>
    <property type="evidence" value="ECO:0007669"/>
    <property type="project" value="InterPro"/>
</dbReference>
<comment type="similarity">
    <text evidence="1">Belongs to the prokaryotic/mitochondrial release factor family.</text>
</comment>
<dbReference type="SMART" id="SM00937">
    <property type="entry name" value="PCRF"/>
    <property type="match status" value="1"/>
</dbReference>
<evidence type="ECO:0000256" key="1">
    <source>
        <dbReference type="ARBA" id="ARBA00010835"/>
    </source>
</evidence>
<dbReference type="InterPro" id="IPR045853">
    <property type="entry name" value="Pep_chain_release_fac_I_sf"/>
</dbReference>
<sequence>MDWAEMLERMYLRWAEQQGHGVRLVDRAPGEEAGVKSVELEVAGRYVYGYLRAEKGTHRLVRNSPFNAKGLRQTSFAGVDVMPVLGPGDLPDLDLNERDLEFSTMRSGGKGGQNVNKVETGVRIVHLPTGISVKCTQERSQSQNREIAMDILKSRLLVVLEEQNARRVAEIRGDLVKAEWGQQIRNYVFHPYKLVKDTRTGVETSDVAAVLDGDLADFMAAYLRMKGRKAVGASLAAEGGSS</sequence>
<reference evidence="3 4" key="1">
    <citation type="journal article" date="2010" name="Science">
        <title>Genomic analysis of organismal complexity in the multicellular green alga Volvox carteri.</title>
        <authorList>
            <person name="Prochnik S.E."/>
            <person name="Umen J."/>
            <person name="Nedelcu A.M."/>
            <person name="Hallmann A."/>
            <person name="Miller S.M."/>
            <person name="Nishii I."/>
            <person name="Ferris P."/>
            <person name="Kuo A."/>
            <person name="Mitros T."/>
            <person name="Fritz-Laylin L.K."/>
            <person name="Hellsten U."/>
            <person name="Chapman J."/>
            <person name="Simakov O."/>
            <person name="Rensing S.A."/>
            <person name="Terry A."/>
            <person name="Pangilinan J."/>
            <person name="Kapitonov V."/>
            <person name="Jurka J."/>
            <person name="Salamov A."/>
            <person name="Shapiro H."/>
            <person name="Schmutz J."/>
            <person name="Grimwood J."/>
            <person name="Lindquist E."/>
            <person name="Lucas S."/>
            <person name="Grigoriev I.V."/>
            <person name="Schmitt R."/>
            <person name="Kirk D."/>
            <person name="Rokhsar D.S."/>
        </authorList>
    </citation>
    <scope>NUCLEOTIDE SEQUENCE [LARGE SCALE GENOMIC DNA]</scope>
    <source>
        <strain evidence="4">f. Nagariensis / Eve</strain>
    </source>
</reference>
<evidence type="ECO:0000259" key="2">
    <source>
        <dbReference type="PROSITE" id="PS00745"/>
    </source>
</evidence>
<dbReference type="PANTHER" id="PTHR43116:SF3">
    <property type="entry name" value="CLASS I PEPTIDE CHAIN RELEASE FACTOR"/>
    <property type="match status" value="1"/>
</dbReference>
<dbReference type="EMBL" id="GL378371">
    <property type="protein sequence ID" value="EFJ43654.1"/>
    <property type="molecule type" value="Genomic_DNA"/>
</dbReference>
<dbReference type="AlphaFoldDB" id="D8U9J8"/>
<dbReference type="PROSITE" id="PS00745">
    <property type="entry name" value="RF_PROK_I"/>
    <property type="match status" value="1"/>
</dbReference>
<dbReference type="RefSeq" id="XP_002955354.1">
    <property type="nucleotide sequence ID" value="XM_002955308.1"/>
</dbReference>
<accession>D8U9J8</accession>
<dbReference type="Pfam" id="PF03462">
    <property type="entry name" value="PCRF"/>
    <property type="match status" value="1"/>
</dbReference>
<dbReference type="GO" id="GO:0005737">
    <property type="term" value="C:cytoplasm"/>
    <property type="evidence" value="ECO:0007669"/>
    <property type="project" value="UniProtKB-ARBA"/>
</dbReference>
<dbReference type="OrthoDB" id="2019491at2759"/>
<dbReference type="STRING" id="3068.D8U9J8"/>
<dbReference type="InterPro" id="IPR000352">
    <property type="entry name" value="Pep_chain_release_fac_I"/>
</dbReference>
<evidence type="ECO:0000313" key="3">
    <source>
        <dbReference type="EMBL" id="EFJ43654.1"/>
    </source>
</evidence>
<proteinExistence type="inferred from homology"/>
<name>D8U9J8_VOLCA</name>
<dbReference type="PANTHER" id="PTHR43116">
    <property type="entry name" value="PEPTIDE CHAIN RELEASE FACTOR 2"/>
    <property type="match status" value="1"/>
</dbReference>
<dbReference type="SUPFAM" id="SSF75620">
    <property type="entry name" value="Release factor"/>
    <property type="match status" value="1"/>
</dbReference>
<gene>
    <name evidence="3" type="ORF">VOLCADRAFT_106758</name>
</gene>
<dbReference type="FunCoup" id="D8U9J8">
    <property type="interactions" value="512"/>
</dbReference>
<dbReference type="Proteomes" id="UP000001058">
    <property type="component" value="Unassembled WGS sequence"/>
</dbReference>
<dbReference type="KEGG" id="vcn:VOLCADRAFT_106758"/>
<organism evidence="4">
    <name type="scientific">Volvox carteri f. nagariensis</name>
    <dbReference type="NCBI Taxonomy" id="3068"/>
    <lineage>
        <taxon>Eukaryota</taxon>
        <taxon>Viridiplantae</taxon>
        <taxon>Chlorophyta</taxon>
        <taxon>core chlorophytes</taxon>
        <taxon>Chlorophyceae</taxon>
        <taxon>CS clade</taxon>
        <taxon>Chlamydomonadales</taxon>
        <taxon>Volvocaceae</taxon>
        <taxon>Volvox</taxon>
    </lineage>
</organism>
<protein>
    <recommendedName>
        <fullName evidence="2">Prokaryotic-type class I peptide chain release factors domain-containing protein</fullName>
    </recommendedName>
</protein>
<feature type="domain" description="Prokaryotic-type class I peptide chain release factors" evidence="2">
    <location>
        <begin position="106"/>
        <end position="122"/>
    </location>
</feature>
<evidence type="ECO:0000313" key="4">
    <source>
        <dbReference type="Proteomes" id="UP000001058"/>
    </source>
</evidence>
<keyword evidence="4" id="KW-1185">Reference proteome</keyword>
<dbReference type="Gene3D" id="3.30.160.20">
    <property type="match status" value="1"/>
</dbReference>